<dbReference type="PANTHER" id="PTHR35602">
    <property type="entry name" value="ESTERASE YQIA-RELATED"/>
    <property type="match status" value="1"/>
</dbReference>
<dbReference type="RefSeq" id="WP_006814104.1">
    <property type="nucleotide sequence ID" value="NZ_AP018946.1"/>
</dbReference>
<dbReference type="InterPro" id="IPR029058">
    <property type="entry name" value="AB_hydrolase_fold"/>
</dbReference>
<name>A0A379G6W3_9GAMM</name>
<dbReference type="AlphaFoldDB" id="A0A379G6W3"/>
<dbReference type="InterPro" id="IPR008886">
    <property type="entry name" value="UPF0227/Esterase_YqiA"/>
</dbReference>
<accession>A0A379G6W3</accession>
<dbReference type="PANTHER" id="PTHR35602:SF3">
    <property type="entry name" value="ESTERASE YQIA"/>
    <property type="match status" value="1"/>
</dbReference>
<organism evidence="1 2">
    <name type="scientific">Providencia rustigianii</name>
    <dbReference type="NCBI Taxonomy" id="158850"/>
    <lineage>
        <taxon>Bacteria</taxon>
        <taxon>Pseudomonadati</taxon>
        <taxon>Pseudomonadota</taxon>
        <taxon>Gammaproteobacteria</taxon>
        <taxon>Enterobacterales</taxon>
        <taxon>Morganellaceae</taxon>
        <taxon>Providencia</taxon>
    </lineage>
</organism>
<dbReference type="Proteomes" id="UP000255129">
    <property type="component" value="Unassembled WGS sequence"/>
</dbReference>
<sequence length="196" mass="22363">MATLLYIHGFNSSPLSEKASSLKTWLSINYPHIKMIVPQLPNYPQQAAEMLDKIIADHQHQNIGLVGSSLGGYFSIYFSERYQIPAVLVNPAVRPFDLLSDYLGENTNPYTHETYVLEPQHIHELKALHLEKITSPNLLWLLQQMGDEVLDYRQAVAYLSECKQTVEPNGNHSFIGFDSYFPQIIRFLGLIEDAQK</sequence>
<proteinExistence type="predicted"/>
<dbReference type="Gene3D" id="3.40.50.1820">
    <property type="entry name" value="alpha/beta hydrolase"/>
    <property type="match status" value="1"/>
</dbReference>
<dbReference type="NCBIfam" id="NF008291">
    <property type="entry name" value="PRK11071.1"/>
    <property type="match status" value="1"/>
</dbReference>
<gene>
    <name evidence="1" type="ORF">NCTC12026_03113</name>
</gene>
<protein>
    <submittedName>
        <fullName evidence="1">Esterase YqiA</fullName>
    </submittedName>
</protein>
<evidence type="ECO:0000313" key="1">
    <source>
        <dbReference type="EMBL" id="SUC36675.1"/>
    </source>
</evidence>
<dbReference type="EMBL" id="UGUA01000002">
    <property type="protein sequence ID" value="SUC36675.1"/>
    <property type="molecule type" value="Genomic_DNA"/>
</dbReference>
<dbReference type="Pfam" id="PF05728">
    <property type="entry name" value="UPF0227"/>
    <property type="match status" value="1"/>
</dbReference>
<dbReference type="SUPFAM" id="SSF53474">
    <property type="entry name" value="alpha/beta-Hydrolases"/>
    <property type="match status" value="1"/>
</dbReference>
<dbReference type="OrthoDB" id="9814831at2"/>
<reference evidence="1 2" key="1">
    <citation type="submission" date="2018-06" db="EMBL/GenBank/DDBJ databases">
        <authorList>
            <consortium name="Pathogen Informatics"/>
            <person name="Doyle S."/>
        </authorList>
    </citation>
    <scope>NUCLEOTIDE SEQUENCE [LARGE SCALE GENOMIC DNA]</scope>
    <source>
        <strain evidence="1 2">NCTC12026</strain>
    </source>
</reference>
<evidence type="ECO:0000313" key="2">
    <source>
        <dbReference type="Proteomes" id="UP000255129"/>
    </source>
</evidence>